<gene>
    <name evidence="2 4" type="ORF">BDZ99DRAFT_527914</name>
</gene>
<evidence type="ECO:0000313" key="4">
    <source>
        <dbReference type="RefSeq" id="XP_033568919.1"/>
    </source>
</evidence>
<evidence type="ECO:0000313" key="3">
    <source>
        <dbReference type="Proteomes" id="UP000504636"/>
    </source>
</evidence>
<sequence length="103" mass="10705">MRMGADGPIGRGEGRGKPAAALASNQPNQPDEPALLPHPSAPMLAQIDLNASPACSQPPRPAIERGGGGVVLRAPLPSPCAGLAVSRRAFKPHEQRHQGRIVR</sequence>
<proteinExistence type="predicted"/>
<organism evidence="2">
    <name type="scientific">Mytilinidion resinicola</name>
    <dbReference type="NCBI Taxonomy" id="574789"/>
    <lineage>
        <taxon>Eukaryota</taxon>
        <taxon>Fungi</taxon>
        <taxon>Dikarya</taxon>
        <taxon>Ascomycota</taxon>
        <taxon>Pezizomycotina</taxon>
        <taxon>Dothideomycetes</taxon>
        <taxon>Pleosporomycetidae</taxon>
        <taxon>Mytilinidiales</taxon>
        <taxon>Mytilinidiaceae</taxon>
        <taxon>Mytilinidion</taxon>
    </lineage>
</organism>
<evidence type="ECO:0000313" key="2">
    <source>
        <dbReference type="EMBL" id="KAF2801955.1"/>
    </source>
</evidence>
<dbReference type="Proteomes" id="UP000504636">
    <property type="component" value="Unplaced"/>
</dbReference>
<reference evidence="4" key="2">
    <citation type="submission" date="2020-04" db="EMBL/GenBank/DDBJ databases">
        <authorList>
            <consortium name="NCBI Genome Project"/>
        </authorList>
    </citation>
    <scope>NUCLEOTIDE SEQUENCE</scope>
    <source>
        <strain evidence="4">CBS 304.34</strain>
    </source>
</reference>
<dbReference type="EMBL" id="MU003726">
    <property type="protein sequence ID" value="KAF2801955.1"/>
    <property type="molecule type" value="Genomic_DNA"/>
</dbReference>
<keyword evidence="3" id="KW-1185">Reference proteome</keyword>
<feature type="region of interest" description="Disordered" evidence="1">
    <location>
        <begin position="1"/>
        <end position="39"/>
    </location>
</feature>
<reference evidence="4" key="3">
    <citation type="submission" date="2025-04" db="UniProtKB">
        <authorList>
            <consortium name="RefSeq"/>
        </authorList>
    </citation>
    <scope>IDENTIFICATION</scope>
    <source>
        <strain evidence="4">CBS 304.34</strain>
    </source>
</reference>
<accession>A0A6A6Y149</accession>
<reference evidence="2 4" key="1">
    <citation type="journal article" date="2020" name="Stud. Mycol.">
        <title>101 Dothideomycetes genomes: a test case for predicting lifestyles and emergence of pathogens.</title>
        <authorList>
            <person name="Haridas S."/>
            <person name="Albert R."/>
            <person name="Binder M."/>
            <person name="Bloem J."/>
            <person name="Labutti K."/>
            <person name="Salamov A."/>
            <person name="Andreopoulos B."/>
            <person name="Baker S."/>
            <person name="Barry K."/>
            <person name="Bills G."/>
            <person name="Bluhm B."/>
            <person name="Cannon C."/>
            <person name="Castanera R."/>
            <person name="Culley D."/>
            <person name="Daum C."/>
            <person name="Ezra D."/>
            <person name="Gonzalez J."/>
            <person name="Henrissat B."/>
            <person name="Kuo A."/>
            <person name="Liang C."/>
            <person name="Lipzen A."/>
            <person name="Lutzoni F."/>
            <person name="Magnuson J."/>
            <person name="Mondo S."/>
            <person name="Nolan M."/>
            <person name="Ohm R."/>
            <person name="Pangilinan J."/>
            <person name="Park H.-J."/>
            <person name="Ramirez L."/>
            <person name="Alfaro M."/>
            <person name="Sun H."/>
            <person name="Tritt A."/>
            <person name="Yoshinaga Y."/>
            <person name="Zwiers L.-H."/>
            <person name="Turgeon B."/>
            <person name="Goodwin S."/>
            <person name="Spatafora J."/>
            <person name="Crous P."/>
            <person name="Grigoriev I."/>
        </authorList>
    </citation>
    <scope>NUCLEOTIDE SEQUENCE</scope>
    <source>
        <strain evidence="2 4">CBS 304.34</strain>
    </source>
</reference>
<dbReference type="RefSeq" id="XP_033568919.1">
    <property type="nucleotide sequence ID" value="XM_033726314.1"/>
</dbReference>
<protein>
    <submittedName>
        <fullName evidence="2 4">Uncharacterized protein</fullName>
    </submittedName>
</protein>
<evidence type="ECO:0000256" key="1">
    <source>
        <dbReference type="SAM" id="MobiDB-lite"/>
    </source>
</evidence>
<name>A0A6A6Y149_9PEZI</name>
<dbReference type="GeneID" id="54467207"/>
<dbReference type="AlphaFoldDB" id="A0A6A6Y149"/>